<dbReference type="PRINTS" id="PR00385">
    <property type="entry name" value="P450"/>
</dbReference>
<organism evidence="10 11">
    <name type="scientific">Danaus plexippus plexippus</name>
    <dbReference type="NCBI Taxonomy" id="278856"/>
    <lineage>
        <taxon>Eukaryota</taxon>
        <taxon>Metazoa</taxon>
        <taxon>Ecdysozoa</taxon>
        <taxon>Arthropoda</taxon>
        <taxon>Hexapoda</taxon>
        <taxon>Insecta</taxon>
        <taxon>Pterygota</taxon>
        <taxon>Neoptera</taxon>
        <taxon>Endopterygota</taxon>
        <taxon>Lepidoptera</taxon>
        <taxon>Glossata</taxon>
        <taxon>Ditrysia</taxon>
        <taxon>Papilionoidea</taxon>
        <taxon>Nymphalidae</taxon>
        <taxon>Danainae</taxon>
        <taxon>Danaini</taxon>
        <taxon>Danaina</taxon>
        <taxon>Danaus</taxon>
        <taxon>Danaus</taxon>
    </lineage>
</organism>
<dbReference type="EMBL" id="AGBW02009145">
    <property type="protein sequence ID" value="OWR51565.1"/>
    <property type="molecule type" value="Genomic_DNA"/>
</dbReference>
<comment type="caution">
    <text evidence="10">The sequence shown here is derived from an EMBL/GenBank/DDBJ whole genome shotgun (WGS) entry which is preliminary data.</text>
</comment>
<dbReference type="KEGG" id="dpl:KGM_206183A"/>
<sequence>MFVYQPCGQPAYGWLAYTKETLTHFALLIREVPGATPSPPRRSSSGPSPQACPVWVLLEMFSNSDAFTDSDIRQHVDTFVVAGEDTTAGVSMYCMLLVGSYSQVQDKIYEEINEIFGDDERDVTKEDLSRLVYLEAVLKETMRFYPIVPIIGRHLDKDVKLRNCTLSKGRTAILSIYGIHRHPMWGPDADEFRPERWLSPLSNIQKMFAGFSMGRRICIGKTYAMASLKVILVHVFRNYIIHSDHTKCTFDLDITLKPTSGHHITIERRNKNKP</sequence>
<feature type="non-terminal residue" evidence="10">
    <location>
        <position position="274"/>
    </location>
</feature>
<dbReference type="PANTHER" id="PTHR24291:SF194">
    <property type="entry name" value="CYTOCHROME P450 FAMILY"/>
    <property type="match status" value="1"/>
</dbReference>
<dbReference type="PROSITE" id="PS00086">
    <property type="entry name" value="CYTOCHROME_P450"/>
    <property type="match status" value="1"/>
</dbReference>
<protein>
    <submittedName>
        <fullName evidence="10">Cytochrome P450</fullName>
    </submittedName>
</protein>
<dbReference type="InterPro" id="IPR036396">
    <property type="entry name" value="Cyt_P450_sf"/>
</dbReference>
<name>A0A212FCU1_DANPL</name>
<comment type="similarity">
    <text evidence="2 9">Belongs to the cytochrome P450 family.</text>
</comment>
<dbReference type="InterPro" id="IPR001128">
    <property type="entry name" value="Cyt_P450"/>
</dbReference>
<dbReference type="InParanoid" id="A0A212FCU1"/>
<proteinExistence type="inferred from homology"/>
<keyword evidence="3 8" id="KW-0349">Heme</keyword>
<keyword evidence="5 9" id="KW-0560">Oxidoreductase</keyword>
<dbReference type="GO" id="GO:0004497">
    <property type="term" value="F:monooxygenase activity"/>
    <property type="evidence" value="ECO:0007669"/>
    <property type="project" value="UniProtKB-KW"/>
</dbReference>
<evidence type="ECO:0000313" key="10">
    <source>
        <dbReference type="EMBL" id="OWR51565.1"/>
    </source>
</evidence>
<dbReference type="GO" id="GO:0016705">
    <property type="term" value="F:oxidoreductase activity, acting on paired donors, with incorporation or reduction of molecular oxygen"/>
    <property type="evidence" value="ECO:0007669"/>
    <property type="project" value="InterPro"/>
</dbReference>
<dbReference type="STRING" id="278856.A0A212FCU1"/>
<evidence type="ECO:0000256" key="4">
    <source>
        <dbReference type="ARBA" id="ARBA00022723"/>
    </source>
</evidence>
<evidence type="ECO:0000256" key="8">
    <source>
        <dbReference type="PIRSR" id="PIRSR602401-1"/>
    </source>
</evidence>
<dbReference type="GO" id="GO:0020037">
    <property type="term" value="F:heme binding"/>
    <property type="evidence" value="ECO:0007669"/>
    <property type="project" value="InterPro"/>
</dbReference>
<keyword evidence="7 9" id="KW-0503">Monooxygenase</keyword>
<dbReference type="InterPro" id="IPR017972">
    <property type="entry name" value="Cyt_P450_CS"/>
</dbReference>
<evidence type="ECO:0000256" key="1">
    <source>
        <dbReference type="ARBA" id="ARBA00001971"/>
    </source>
</evidence>
<evidence type="ECO:0000256" key="7">
    <source>
        <dbReference type="ARBA" id="ARBA00023033"/>
    </source>
</evidence>
<gene>
    <name evidence="10" type="ORF">KGM_206183A</name>
</gene>
<evidence type="ECO:0000256" key="6">
    <source>
        <dbReference type="ARBA" id="ARBA00023004"/>
    </source>
</evidence>
<evidence type="ECO:0000256" key="9">
    <source>
        <dbReference type="RuleBase" id="RU000461"/>
    </source>
</evidence>
<evidence type="ECO:0000313" key="11">
    <source>
        <dbReference type="Proteomes" id="UP000007151"/>
    </source>
</evidence>
<dbReference type="GO" id="GO:0005506">
    <property type="term" value="F:iron ion binding"/>
    <property type="evidence" value="ECO:0007669"/>
    <property type="project" value="InterPro"/>
</dbReference>
<evidence type="ECO:0000256" key="2">
    <source>
        <dbReference type="ARBA" id="ARBA00010617"/>
    </source>
</evidence>
<dbReference type="Gene3D" id="1.10.630.10">
    <property type="entry name" value="Cytochrome P450"/>
    <property type="match status" value="1"/>
</dbReference>
<dbReference type="Pfam" id="PF00067">
    <property type="entry name" value="p450"/>
    <property type="match status" value="1"/>
</dbReference>
<reference evidence="10 11" key="1">
    <citation type="journal article" date="2011" name="Cell">
        <title>The monarch butterfly genome yields insights into long-distance migration.</title>
        <authorList>
            <person name="Zhan S."/>
            <person name="Merlin C."/>
            <person name="Boore J.L."/>
            <person name="Reppert S.M."/>
        </authorList>
    </citation>
    <scope>NUCLEOTIDE SEQUENCE [LARGE SCALE GENOMIC DNA]</scope>
    <source>
        <strain evidence="10">F-2</strain>
    </source>
</reference>
<keyword evidence="11" id="KW-1185">Reference proteome</keyword>
<dbReference type="InterPro" id="IPR050196">
    <property type="entry name" value="Cytochrome_P450_Monoox"/>
</dbReference>
<dbReference type="Proteomes" id="UP000007151">
    <property type="component" value="Unassembled WGS sequence"/>
</dbReference>
<accession>A0A212FCU1</accession>
<evidence type="ECO:0000256" key="3">
    <source>
        <dbReference type="ARBA" id="ARBA00022617"/>
    </source>
</evidence>
<keyword evidence="4 8" id="KW-0479">Metal-binding</keyword>
<feature type="binding site" description="axial binding residue" evidence="8">
    <location>
        <position position="218"/>
    </location>
    <ligand>
        <name>heme</name>
        <dbReference type="ChEBI" id="CHEBI:30413"/>
    </ligand>
    <ligandPart>
        <name>Fe</name>
        <dbReference type="ChEBI" id="CHEBI:18248"/>
    </ligandPart>
</feature>
<dbReference type="InterPro" id="IPR002401">
    <property type="entry name" value="Cyt_P450_E_grp-I"/>
</dbReference>
<comment type="cofactor">
    <cofactor evidence="1 8">
        <name>heme</name>
        <dbReference type="ChEBI" id="CHEBI:30413"/>
    </cofactor>
</comment>
<evidence type="ECO:0000256" key="5">
    <source>
        <dbReference type="ARBA" id="ARBA00023002"/>
    </source>
</evidence>
<dbReference type="AlphaFoldDB" id="A0A212FCU1"/>
<dbReference type="SUPFAM" id="SSF48264">
    <property type="entry name" value="Cytochrome P450"/>
    <property type="match status" value="1"/>
</dbReference>
<dbReference type="PRINTS" id="PR00463">
    <property type="entry name" value="EP450I"/>
</dbReference>
<dbReference type="PANTHER" id="PTHR24291">
    <property type="entry name" value="CYTOCHROME P450 FAMILY 4"/>
    <property type="match status" value="1"/>
</dbReference>
<keyword evidence="6 8" id="KW-0408">Iron</keyword>